<name>A0A673WC61_SALTR</name>
<evidence type="ECO:0000259" key="9">
    <source>
        <dbReference type="PROSITE" id="PS51847"/>
    </source>
</evidence>
<reference evidence="10" key="2">
    <citation type="submission" date="2025-09" db="UniProtKB">
        <authorList>
            <consortium name="Ensembl"/>
        </authorList>
    </citation>
    <scope>IDENTIFICATION</scope>
</reference>
<accession>A0A673WC61</accession>
<proteinExistence type="predicted"/>
<evidence type="ECO:0000256" key="1">
    <source>
        <dbReference type="ARBA" id="ARBA00004586"/>
    </source>
</evidence>
<dbReference type="Ensembl" id="ENSSTUT00000010312.1">
    <property type="protein sequence ID" value="ENSSTUP00000009664.1"/>
    <property type="gene ID" value="ENSSTUG00000004596.1"/>
</dbReference>
<feature type="domain" description="SMP-LTD" evidence="9">
    <location>
        <begin position="65"/>
        <end position="154"/>
    </location>
</feature>
<protein>
    <submittedName>
        <fullName evidence="10">Testis expressed 2, like</fullName>
    </submittedName>
</protein>
<dbReference type="Proteomes" id="UP000472277">
    <property type="component" value="Chromosome 18"/>
</dbReference>
<keyword evidence="8" id="KW-0472">Membrane</keyword>
<keyword evidence="7" id="KW-0446">Lipid-binding</keyword>
<keyword evidence="2" id="KW-0813">Transport</keyword>
<dbReference type="AlphaFoldDB" id="A0A673WC61"/>
<dbReference type="PANTHER" id="PTHR13466:SF4">
    <property type="entry name" value="SMP-LTD DOMAIN-CONTAINING PROTEIN"/>
    <property type="match status" value="1"/>
</dbReference>
<dbReference type="PANTHER" id="PTHR13466">
    <property type="entry name" value="TEX2 PROTEIN-RELATED"/>
    <property type="match status" value="1"/>
</dbReference>
<evidence type="ECO:0000256" key="6">
    <source>
        <dbReference type="ARBA" id="ARBA00023055"/>
    </source>
</evidence>
<evidence type="ECO:0000313" key="10">
    <source>
        <dbReference type="Ensembl" id="ENSSTUP00000009664.1"/>
    </source>
</evidence>
<organism evidence="10 11">
    <name type="scientific">Salmo trutta</name>
    <name type="common">Brown trout</name>
    <dbReference type="NCBI Taxonomy" id="8032"/>
    <lineage>
        <taxon>Eukaryota</taxon>
        <taxon>Metazoa</taxon>
        <taxon>Chordata</taxon>
        <taxon>Craniata</taxon>
        <taxon>Vertebrata</taxon>
        <taxon>Euteleostomi</taxon>
        <taxon>Actinopterygii</taxon>
        <taxon>Neopterygii</taxon>
        <taxon>Teleostei</taxon>
        <taxon>Protacanthopterygii</taxon>
        <taxon>Salmoniformes</taxon>
        <taxon>Salmonidae</taxon>
        <taxon>Salmoninae</taxon>
        <taxon>Salmo</taxon>
    </lineage>
</organism>
<keyword evidence="4" id="KW-0256">Endoplasmic reticulum</keyword>
<evidence type="ECO:0000256" key="5">
    <source>
        <dbReference type="ARBA" id="ARBA00022989"/>
    </source>
</evidence>
<dbReference type="PROSITE" id="PS51847">
    <property type="entry name" value="SMP"/>
    <property type="match status" value="1"/>
</dbReference>
<gene>
    <name evidence="10" type="primary">LOC115153654</name>
</gene>
<evidence type="ECO:0000256" key="7">
    <source>
        <dbReference type="ARBA" id="ARBA00023121"/>
    </source>
</evidence>
<keyword evidence="3" id="KW-0812">Transmembrane</keyword>
<dbReference type="GO" id="GO:0006869">
    <property type="term" value="P:lipid transport"/>
    <property type="evidence" value="ECO:0007669"/>
    <property type="project" value="UniProtKB-KW"/>
</dbReference>
<dbReference type="GO" id="GO:0005789">
    <property type="term" value="C:endoplasmic reticulum membrane"/>
    <property type="evidence" value="ECO:0007669"/>
    <property type="project" value="UniProtKB-SubCell"/>
</dbReference>
<keyword evidence="11" id="KW-1185">Reference proteome</keyword>
<sequence>MHSHVTLLKENDHNNIKSVNQQLAGSPLLDYPTYMARFLASEQPSPLPSPHLNSTETSPTNKFLGEGQTDWVNALIGRIFLDFLREKYWADIVSRKIQRKLSRITLPYFMNELTLTELDMGSCLPQITSASRPVIKWICPDDEGLKITVNYDRL</sequence>
<evidence type="ECO:0000256" key="4">
    <source>
        <dbReference type="ARBA" id="ARBA00022824"/>
    </source>
</evidence>
<dbReference type="GO" id="GO:0008289">
    <property type="term" value="F:lipid binding"/>
    <property type="evidence" value="ECO:0007669"/>
    <property type="project" value="UniProtKB-KW"/>
</dbReference>
<evidence type="ECO:0000256" key="2">
    <source>
        <dbReference type="ARBA" id="ARBA00022448"/>
    </source>
</evidence>
<evidence type="ECO:0000313" key="11">
    <source>
        <dbReference type="Proteomes" id="UP000472277"/>
    </source>
</evidence>
<reference evidence="10" key="1">
    <citation type="submission" date="2025-08" db="UniProtKB">
        <authorList>
            <consortium name="Ensembl"/>
        </authorList>
    </citation>
    <scope>IDENTIFICATION</scope>
</reference>
<evidence type="ECO:0000256" key="8">
    <source>
        <dbReference type="ARBA" id="ARBA00023136"/>
    </source>
</evidence>
<evidence type="ECO:0000256" key="3">
    <source>
        <dbReference type="ARBA" id="ARBA00022692"/>
    </source>
</evidence>
<dbReference type="InterPro" id="IPR019411">
    <property type="entry name" value="MMM1_dom"/>
</dbReference>
<dbReference type="GeneTree" id="ENSGT00940000164352"/>
<keyword evidence="5" id="KW-1133">Transmembrane helix</keyword>
<comment type="subcellular location">
    <subcellularLocation>
        <location evidence="1">Endoplasmic reticulum membrane</location>
    </subcellularLocation>
</comment>
<keyword evidence="6" id="KW-0445">Lipid transport</keyword>
<dbReference type="InterPro" id="IPR031468">
    <property type="entry name" value="SMP_LBD"/>
</dbReference>
<dbReference type="Pfam" id="PF10296">
    <property type="entry name" value="MMM1"/>
    <property type="match status" value="1"/>
</dbReference>